<feature type="compositionally biased region" description="Pro residues" evidence="1">
    <location>
        <begin position="206"/>
        <end position="233"/>
    </location>
</feature>
<accession>A0A2S4RRM5</accession>
<keyword evidence="2" id="KW-0472">Membrane</keyword>
<evidence type="ECO:0000313" key="4">
    <source>
        <dbReference type="Proteomes" id="UP000237003"/>
    </source>
</evidence>
<feature type="region of interest" description="Disordered" evidence="1">
    <location>
        <begin position="202"/>
        <end position="237"/>
    </location>
</feature>
<dbReference type="RefSeq" id="WP_103780334.1">
    <property type="nucleotide sequence ID" value="NZ_PQLX01000013.1"/>
</dbReference>
<evidence type="ECO:0000256" key="1">
    <source>
        <dbReference type="SAM" id="MobiDB-lite"/>
    </source>
</evidence>
<dbReference type="EMBL" id="PQLX01000013">
    <property type="protein sequence ID" value="POU61206.1"/>
    <property type="molecule type" value="Genomic_DNA"/>
</dbReference>
<comment type="caution">
    <text evidence="3">The sequence shown here is derived from an EMBL/GenBank/DDBJ whole genome shotgun (WGS) entry which is preliminary data.</text>
</comment>
<evidence type="ECO:0000256" key="2">
    <source>
        <dbReference type="SAM" id="Phobius"/>
    </source>
</evidence>
<dbReference type="InterPro" id="IPR047774">
    <property type="entry name" value="SrfA-like"/>
</dbReference>
<gene>
    <name evidence="3" type="ORF">C3430_24690</name>
</gene>
<dbReference type="OrthoDB" id="5448848at2"/>
<reference evidence="3 4" key="1">
    <citation type="submission" date="2018-01" db="EMBL/GenBank/DDBJ databases">
        <title>Complete genome sequences of 14 Citrobacter spp. isolated from plant in Canada.</title>
        <authorList>
            <person name="Bhandare S.G."/>
            <person name="Colavecchio A."/>
            <person name="Jeukens J."/>
            <person name="Emond-Rheault J.-G."/>
            <person name="Freschi L."/>
            <person name="Hamel J."/>
            <person name="Kukavica-Ibrulj I."/>
            <person name="Levesque R."/>
            <person name="Goodridge L."/>
        </authorList>
    </citation>
    <scope>NUCLEOTIDE SEQUENCE [LARGE SCALE GENOMIC DNA]</scope>
    <source>
        <strain evidence="3 4">S1285</strain>
    </source>
</reference>
<protein>
    <submittedName>
        <fullName evidence="3">SsrAB-activated protein</fullName>
    </submittedName>
</protein>
<keyword evidence="2" id="KW-0812">Transmembrane</keyword>
<sequence>MVKKLLRSGNLNDFLALGENGQTIFDSAVQIRETLRLRGQHALANSLAIPQPDENGEKVDWYSPRSGGVTTWMAATLLQREQALRSLEKNLLTTEKLSRHCQLSDRSSIKLFGALLENVFRFPGCQYVYLVDGEPVITFWGFNALNVPVRENALDLLRDTLLPEPEPEPVDEPEVNAEPPLMQAPEAEDRFIDDPRPLIVTLSQPEKPPVAPLPDDLPPPEIVDEATPPPVPQPSGRKKTKRLLVLAAGIITAAVPAAWLVGAEHLTFAPVVSTADVTPPEPAVVAQVQPAPPKPTLNAELPLMQAKVSAPVVEEKPPTVTEVAVAEEPIPKDALVLPAASVKAGSTRFMNGNWRATIDYKDAIGGKPPVLRYQINNNAGTVRLTMGENITCRTEISSGLMQSGNLVIKPRGNARCSDGSRYTLPEVICTQGLTGAAQCTGRYNNDTVVPVAFRKVSK</sequence>
<feature type="transmembrane region" description="Helical" evidence="2">
    <location>
        <begin position="243"/>
        <end position="262"/>
    </location>
</feature>
<keyword evidence="2" id="KW-1133">Transmembrane helix</keyword>
<name>A0A2S4RRM5_CITAM</name>
<proteinExistence type="predicted"/>
<organism evidence="3 4">
    <name type="scientific">Citrobacter amalonaticus</name>
    <dbReference type="NCBI Taxonomy" id="35703"/>
    <lineage>
        <taxon>Bacteria</taxon>
        <taxon>Pseudomonadati</taxon>
        <taxon>Pseudomonadota</taxon>
        <taxon>Gammaproteobacteria</taxon>
        <taxon>Enterobacterales</taxon>
        <taxon>Enterobacteriaceae</taxon>
        <taxon>Citrobacter</taxon>
    </lineage>
</organism>
<dbReference type="NCBIfam" id="NF040486">
    <property type="entry name" value="SrfA_fam"/>
    <property type="match status" value="1"/>
</dbReference>
<dbReference type="Proteomes" id="UP000237003">
    <property type="component" value="Unassembled WGS sequence"/>
</dbReference>
<evidence type="ECO:0000313" key="3">
    <source>
        <dbReference type="EMBL" id="POU61206.1"/>
    </source>
</evidence>
<dbReference type="AlphaFoldDB" id="A0A2S4RRM5"/>